<gene>
    <name evidence="2" type="ORF">PEGY_LOCUS9293</name>
</gene>
<dbReference type="OrthoDB" id="4207386at2759"/>
<dbReference type="AlphaFoldDB" id="A0A9W4P927"/>
<comment type="caution">
    <text evidence="2">The sequence shown here is derived from an EMBL/GenBank/DDBJ whole genome shotgun (WGS) entry which is preliminary data.</text>
</comment>
<dbReference type="EMBL" id="CAJVRC010000894">
    <property type="protein sequence ID" value="CAG8908523.1"/>
    <property type="molecule type" value="Genomic_DNA"/>
</dbReference>
<proteinExistence type="predicted"/>
<sequence length="265" mass="30374">MDLAPAYLAPPVGLRRKIATDDGFSRRDPRDGPYGVFISHVSEGVYLAIDTSAYAHLWNQATVFIMSLLWASNDQRAWAKEQLISINIAIDRQNETKLNQPPGTGCIEVHNLHRAGIQLDLAVRDAKFYRSTARYEDVRDFVWERIQNRNYPESWAITRRQFQRHIAKFERKPSVSNDFDTEDGAYKQSNAPAILKSTVKAKPNPRVSLADVIRTHAKMAASQTPRPARNNRERSQEIPRVPLSRSMRSLEYPESSTMKNRNIIR</sequence>
<name>A0A9W4P927_9EURO</name>
<dbReference type="Proteomes" id="UP001154252">
    <property type="component" value="Unassembled WGS sequence"/>
</dbReference>
<feature type="region of interest" description="Disordered" evidence="1">
    <location>
        <begin position="218"/>
        <end position="238"/>
    </location>
</feature>
<evidence type="ECO:0000256" key="1">
    <source>
        <dbReference type="SAM" id="MobiDB-lite"/>
    </source>
</evidence>
<evidence type="ECO:0000313" key="3">
    <source>
        <dbReference type="Proteomes" id="UP001154252"/>
    </source>
</evidence>
<protein>
    <submittedName>
        <fullName evidence="2">Uncharacterized protein</fullName>
    </submittedName>
</protein>
<evidence type="ECO:0000313" key="2">
    <source>
        <dbReference type="EMBL" id="CAG8908523.1"/>
    </source>
</evidence>
<accession>A0A9W4P927</accession>
<organism evidence="2 3">
    <name type="scientific">Penicillium egyptiacum</name>
    <dbReference type="NCBI Taxonomy" id="1303716"/>
    <lineage>
        <taxon>Eukaryota</taxon>
        <taxon>Fungi</taxon>
        <taxon>Dikarya</taxon>
        <taxon>Ascomycota</taxon>
        <taxon>Pezizomycotina</taxon>
        <taxon>Eurotiomycetes</taxon>
        <taxon>Eurotiomycetidae</taxon>
        <taxon>Eurotiales</taxon>
        <taxon>Aspergillaceae</taxon>
        <taxon>Penicillium</taxon>
    </lineage>
</organism>
<keyword evidence="3" id="KW-1185">Reference proteome</keyword>
<reference evidence="2" key="1">
    <citation type="submission" date="2021-07" db="EMBL/GenBank/DDBJ databases">
        <authorList>
            <person name="Branca A.L. A."/>
        </authorList>
    </citation>
    <scope>NUCLEOTIDE SEQUENCE</scope>
</reference>